<dbReference type="Pfam" id="PF13624">
    <property type="entry name" value="SurA_N_3"/>
    <property type="match status" value="1"/>
</dbReference>
<keyword evidence="3" id="KW-0997">Cell inner membrane</keyword>
<evidence type="ECO:0000256" key="7">
    <source>
        <dbReference type="ARBA" id="ARBA00023186"/>
    </source>
</evidence>
<evidence type="ECO:0000256" key="9">
    <source>
        <dbReference type="ARBA" id="ARBA00040743"/>
    </source>
</evidence>
<evidence type="ECO:0000256" key="12">
    <source>
        <dbReference type="SAM" id="MobiDB-lite"/>
    </source>
</evidence>
<evidence type="ECO:0000256" key="6">
    <source>
        <dbReference type="ARBA" id="ARBA00023136"/>
    </source>
</evidence>
<evidence type="ECO:0000313" key="15">
    <source>
        <dbReference type="EMBL" id="CAI2717866.1"/>
    </source>
</evidence>
<dbReference type="Pfam" id="PF00639">
    <property type="entry name" value="Rotamase"/>
    <property type="match status" value="1"/>
</dbReference>
<feature type="region of interest" description="Disordered" evidence="12">
    <location>
        <begin position="326"/>
        <end position="348"/>
    </location>
</feature>
<keyword evidence="7" id="KW-0143">Chaperone</keyword>
<dbReference type="InterPro" id="IPR046357">
    <property type="entry name" value="PPIase_dom_sf"/>
</dbReference>
<dbReference type="Gene3D" id="1.10.4030.10">
    <property type="entry name" value="Porin chaperone SurA, peptide-binding domain"/>
    <property type="match status" value="1"/>
</dbReference>
<dbReference type="PROSITE" id="PS50198">
    <property type="entry name" value="PPIC_PPIASE_2"/>
    <property type="match status" value="1"/>
</dbReference>
<keyword evidence="11" id="KW-0697">Rotamase</keyword>
<dbReference type="GO" id="GO:0003755">
    <property type="term" value="F:peptidyl-prolyl cis-trans isomerase activity"/>
    <property type="evidence" value="ECO:0007669"/>
    <property type="project" value="UniProtKB-EC"/>
</dbReference>
<evidence type="ECO:0000256" key="5">
    <source>
        <dbReference type="ARBA" id="ARBA00022989"/>
    </source>
</evidence>
<evidence type="ECO:0000256" key="4">
    <source>
        <dbReference type="ARBA" id="ARBA00022692"/>
    </source>
</evidence>
<feature type="transmembrane region" description="Helical" evidence="13">
    <location>
        <begin position="12"/>
        <end position="33"/>
    </location>
</feature>
<comment type="subcellular location">
    <subcellularLocation>
        <location evidence="1">Cell inner membrane</location>
        <topology evidence="1">Single-pass type II membrane protein</topology>
        <orientation evidence="1">Periplasmic side</orientation>
    </subcellularLocation>
</comment>
<feature type="domain" description="PpiC" evidence="14">
    <location>
        <begin position="269"/>
        <end position="386"/>
    </location>
</feature>
<gene>
    <name evidence="15" type="ORF">NSPWAT_1007</name>
</gene>
<name>A0ABN8W0Y6_9BACT</name>
<evidence type="ECO:0000259" key="14">
    <source>
        <dbReference type="PROSITE" id="PS50198"/>
    </source>
</evidence>
<evidence type="ECO:0000313" key="16">
    <source>
        <dbReference type="Proteomes" id="UP001157733"/>
    </source>
</evidence>
<keyword evidence="2" id="KW-1003">Cell membrane</keyword>
<evidence type="ECO:0000256" key="13">
    <source>
        <dbReference type="SAM" id="Phobius"/>
    </source>
</evidence>
<proteinExistence type="inferred from homology"/>
<keyword evidence="4 13" id="KW-0812">Transmembrane</keyword>
<evidence type="ECO:0000256" key="11">
    <source>
        <dbReference type="PROSITE-ProRule" id="PRU00278"/>
    </source>
</evidence>
<dbReference type="InterPro" id="IPR000297">
    <property type="entry name" value="PPIase_PpiC"/>
</dbReference>
<dbReference type="SUPFAM" id="SSF109998">
    <property type="entry name" value="Triger factor/SurA peptide-binding domain-like"/>
    <property type="match status" value="1"/>
</dbReference>
<dbReference type="InterPro" id="IPR027304">
    <property type="entry name" value="Trigger_fact/SurA_dom_sf"/>
</dbReference>
<reference evidence="15 16" key="1">
    <citation type="submission" date="2022-09" db="EMBL/GenBank/DDBJ databases">
        <authorList>
            <person name="Kop L."/>
        </authorList>
    </citation>
    <scope>NUCLEOTIDE SEQUENCE [LARGE SCALE GENOMIC DNA]</scope>
    <source>
        <strain evidence="15 16">347</strain>
    </source>
</reference>
<keyword evidence="6 13" id="KW-0472">Membrane</keyword>
<keyword evidence="5 13" id="KW-1133">Transmembrane helix</keyword>
<dbReference type="Proteomes" id="UP001157733">
    <property type="component" value="Chromosome"/>
</dbReference>
<accession>A0ABN8W0Y6</accession>
<sequence length="648" mass="74347">MLNLIRQHADSWMIKSILWLIVFAFLGTIFYSWGMGGNVAGRSGILGSINGTNITLAEYDRSFDNLVSFYRDQFQSRFSEDMIEKMDLKNSALEAIIQKKLLLMEAKKQDIHISDAELADRILSNPNFQRDNKFSRGIYDNFLTYNRMSAQEFEDNQRQLLLMEKVESIIKDNTQVSDAEVREALVKEKRKVKINYAEFPKDYYQSQITPTDTQLQQYYEAHKRDFEVPVQIKVQYVKLTPDQVLDDIKVYDEDTKDYYTNNQGDYLIKKRYKAKHILVRTELNTLGGDDLPVDEKEKKLNASEAKAKAKAEDILKKIKEDGKSFEEMAKEHSDDRTSGANGGDLGQFPKGTMVGEFEAALETMKPGDISQPVQTPFGFHLIKLEEMHEERLKPLEEVKDEIVEKLKKMKATQRIRRIAKKIFNSAEKDNDLARGAQKFEQTTQTTGFFSGQDHDIPNIGMVPEFFNTAFTLKDNVVSAPLNTFEASFLIKVVERKPPFVPELDAIRSQVQDAFMNSRHVEVTKAKFEQMGEQLAKNRGLEALAKTNSLEVQETPYFSQTDSIPGIGNIQSIKNKAFQTKPGETTMGESPQAYYLIQVVDLQNAEEPTKKEIQEMYKRLKQQKADIVFRNWLDQAKAKANILVDKTLL</sequence>
<comment type="similarity">
    <text evidence="8">Belongs to the PpiD chaperone family.</text>
</comment>
<keyword evidence="11 15" id="KW-0413">Isomerase</keyword>
<feature type="compositionally biased region" description="Basic and acidic residues" evidence="12">
    <location>
        <begin position="326"/>
        <end position="337"/>
    </location>
</feature>
<dbReference type="Gene3D" id="3.10.50.40">
    <property type="match status" value="3"/>
</dbReference>
<keyword evidence="16" id="KW-1185">Reference proteome</keyword>
<dbReference type="RefSeq" id="WP_282010783.1">
    <property type="nucleotide sequence ID" value="NZ_OX336137.1"/>
</dbReference>
<evidence type="ECO:0000256" key="1">
    <source>
        <dbReference type="ARBA" id="ARBA00004382"/>
    </source>
</evidence>
<protein>
    <recommendedName>
        <fullName evidence="9">Periplasmic chaperone PpiD</fullName>
    </recommendedName>
    <alternativeName>
        <fullName evidence="10">Periplasmic folding chaperone</fullName>
    </alternativeName>
</protein>
<evidence type="ECO:0000256" key="10">
    <source>
        <dbReference type="ARBA" id="ARBA00042775"/>
    </source>
</evidence>
<organism evidence="15 16">
    <name type="scientific">Nitrospina watsonii</name>
    <dbReference type="NCBI Taxonomy" id="1323948"/>
    <lineage>
        <taxon>Bacteria</taxon>
        <taxon>Pseudomonadati</taxon>
        <taxon>Nitrospinota/Tectimicrobiota group</taxon>
        <taxon>Nitrospinota</taxon>
        <taxon>Nitrospinia</taxon>
        <taxon>Nitrospinales</taxon>
        <taxon>Nitrospinaceae</taxon>
        <taxon>Nitrospina</taxon>
    </lineage>
</organism>
<evidence type="ECO:0000256" key="3">
    <source>
        <dbReference type="ARBA" id="ARBA00022519"/>
    </source>
</evidence>
<dbReference type="SUPFAM" id="SSF54534">
    <property type="entry name" value="FKBP-like"/>
    <property type="match status" value="2"/>
</dbReference>
<dbReference type="PANTHER" id="PTHR47529:SF1">
    <property type="entry name" value="PERIPLASMIC CHAPERONE PPID"/>
    <property type="match status" value="1"/>
</dbReference>
<dbReference type="InterPro" id="IPR052029">
    <property type="entry name" value="PpiD_chaperone"/>
</dbReference>
<evidence type="ECO:0000256" key="8">
    <source>
        <dbReference type="ARBA" id="ARBA00038408"/>
    </source>
</evidence>
<dbReference type="EMBL" id="OX336137">
    <property type="protein sequence ID" value="CAI2717866.1"/>
    <property type="molecule type" value="Genomic_DNA"/>
</dbReference>
<dbReference type="PANTHER" id="PTHR47529">
    <property type="entry name" value="PEPTIDYL-PROLYL CIS-TRANS ISOMERASE D"/>
    <property type="match status" value="1"/>
</dbReference>
<evidence type="ECO:0000256" key="2">
    <source>
        <dbReference type="ARBA" id="ARBA00022475"/>
    </source>
</evidence>